<dbReference type="CDD" id="cd03257">
    <property type="entry name" value="ABC_NikE_OppD_transporters"/>
    <property type="match status" value="2"/>
</dbReference>
<accession>A0A839RQ23</accession>
<keyword evidence="3" id="KW-0547">Nucleotide-binding</keyword>
<dbReference type="AlphaFoldDB" id="A0A839RQ23"/>
<organism evidence="6 7">
    <name type="scientific">Hoyosella altamirensis</name>
    <dbReference type="NCBI Taxonomy" id="616997"/>
    <lineage>
        <taxon>Bacteria</taxon>
        <taxon>Bacillati</taxon>
        <taxon>Actinomycetota</taxon>
        <taxon>Actinomycetes</taxon>
        <taxon>Mycobacteriales</taxon>
        <taxon>Hoyosellaceae</taxon>
        <taxon>Hoyosella</taxon>
    </lineage>
</organism>
<dbReference type="SMART" id="SM00382">
    <property type="entry name" value="AAA"/>
    <property type="match status" value="2"/>
</dbReference>
<dbReference type="Pfam" id="PF00005">
    <property type="entry name" value="ABC_tran"/>
    <property type="match status" value="2"/>
</dbReference>
<dbReference type="InterPro" id="IPR017871">
    <property type="entry name" value="ABC_transporter-like_CS"/>
</dbReference>
<dbReference type="InterPro" id="IPR050319">
    <property type="entry name" value="ABC_transp_ATP-bind"/>
</dbReference>
<evidence type="ECO:0000313" key="6">
    <source>
        <dbReference type="EMBL" id="MBB3039092.1"/>
    </source>
</evidence>
<dbReference type="Gene3D" id="3.40.50.300">
    <property type="entry name" value="P-loop containing nucleotide triphosphate hydrolases"/>
    <property type="match status" value="2"/>
</dbReference>
<dbReference type="PROSITE" id="PS50893">
    <property type="entry name" value="ABC_TRANSPORTER_2"/>
    <property type="match status" value="2"/>
</dbReference>
<dbReference type="InterPro" id="IPR003439">
    <property type="entry name" value="ABC_transporter-like_ATP-bd"/>
</dbReference>
<comment type="similarity">
    <text evidence="1">Belongs to the ABC transporter superfamily.</text>
</comment>
<dbReference type="SUPFAM" id="SSF52540">
    <property type="entry name" value="P-loop containing nucleoside triphosphate hydrolases"/>
    <property type="match status" value="2"/>
</dbReference>
<dbReference type="Proteomes" id="UP000567922">
    <property type="component" value="Unassembled WGS sequence"/>
</dbReference>
<dbReference type="InterPro" id="IPR003593">
    <property type="entry name" value="AAA+_ATPase"/>
</dbReference>
<evidence type="ECO:0000256" key="3">
    <source>
        <dbReference type="ARBA" id="ARBA00022741"/>
    </source>
</evidence>
<dbReference type="OrthoDB" id="8036461at2"/>
<dbReference type="InterPro" id="IPR027417">
    <property type="entry name" value="P-loop_NTPase"/>
</dbReference>
<evidence type="ECO:0000259" key="5">
    <source>
        <dbReference type="PROSITE" id="PS50893"/>
    </source>
</evidence>
<dbReference type="GO" id="GO:0005524">
    <property type="term" value="F:ATP binding"/>
    <property type="evidence" value="ECO:0007669"/>
    <property type="project" value="UniProtKB-KW"/>
</dbReference>
<feature type="domain" description="ABC transporter" evidence="5">
    <location>
        <begin position="270"/>
        <end position="513"/>
    </location>
</feature>
<dbReference type="PANTHER" id="PTHR43776:SF7">
    <property type="entry name" value="D,D-DIPEPTIDE TRANSPORT ATP-BINDING PROTEIN DDPF-RELATED"/>
    <property type="match status" value="1"/>
</dbReference>
<evidence type="ECO:0000256" key="4">
    <source>
        <dbReference type="ARBA" id="ARBA00022840"/>
    </source>
</evidence>
<keyword evidence="2" id="KW-0813">Transport</keyword>
<evidence type="ECO:0000313" key="7">
    <source>
        <dbReference type="Proteomes" id="UP000567922"/>
    </source>
</evidence>
<dbReference type="RefSeq" id="WP_064439345.1">
    <property type="nucleotide sequence ID" value="NZ_BDDI01000004.1"/>
</dbReference>
<feature type="domain" description="ABC transporter" evidence="5">
    <location>
        <begin position="5"/>
        <end position="250"/>
    </location>
</feature>
<keyword evidence="7" id="KW-1185">Reference proteome</keyword>
<reference evidence="6 7" key="1">
    <citation type="submission" date="2020-08" db="EMBL/GenBank/DDBJ databases">
        <title>Sequencing the genomes of 1000 actinobacteria strains.</title>
        <authorList>
            <person name="Klenk H.-P."/>
        </authorList>
    </citation>
    <scope>NUCLEOTIDE SEQUENCE [LARGE SCALE GENOMIC DNA]</scope>
    <source>
        <strain evidence="6 7">DSM 45258</strain>
    </source>
</reference>
<dbReference type="PANTHER" id="PTHR43776">
    <property type="entry name" value="TRANSPORT ATP-BINDING PROTEIN"/>
    <property type="match status" value="1"/>
</dbReference>
<evidence type="ECO:0000256" key="2">
    <source>
        <dbReference type="ARBA" id="ARBA00022448"/>
    </source>
</evidence>
<name>A0A839RQ23_9ACTN</name>
<dbReference type="GO" id="GO:0016887">
    <property type="term" value="F:ATP hydrolysis activity"/>
    <property type="evidence" value="ECO:0007669"/>
    <property type="project" value="InterPro"/>
</dbReference>
<sequence>MTSVLKVRDLTVRTGSQTLVNNIGFTLCKGRTLALVGASGSGKSLTALAVMGLLGHELRASGSVCLGGKEILGLGDRELSRLRGRRLTLVSQDPLASLTPVHTVGAQVAEAVRIHQRVSRADAWKRAVAMLTRVGIEDAGQRARSYPHEFSGGMRQRVAIAMAMINKPDLLIADEPTSALDPTIAAQIMELFGELQRETGTAILFITHDVSLVERYCDELVLLEGGSVVEHGTVREVIAAPRSAELQAMVAATPRWESVDRPALTGPVALSVAGLTRTFRARRLRERKVTALKDGTFAVRAGEAFAIVGESGAGKSTLLREILHAGTAPPGVLSIFGEDPSTFSRVERQNLRREVQIVLQDPGDSLDPLMSIASIVAEPLHIHRVAGVDARVPQLLRIVGLTDDFAERRPRQLSGGQRQRVAIARALALEPRILLLDEPVSALDMALRSEIMALLDTLRQSLGLTYLMVSHDLPLVRQYSDRVAVMWQGRIVEQGPAGEVLGAPQHPYTQRLVAAVGLAPSPI</sequence>
<gene>
    <name evidence="6" type="ORF">FHU29_003561</name>
</gene>
<dbReference type="PROSITE" id="PS00211">
    <property type="entry name" value="ABC_TRANSPORTER_1"/>
    <property type="match status" value="2"/>
</dbReference>
<dbReference type="EMBL" id="JACHWS010000003">
    <property type="protein sequence ID" value="MBB3039092.1"/>
    <property type="molecule type" value="Genomic_DNA"/>
</dbReference>
<dbReference type="NCBIfam" id="NF008453">
    <property type="entry name" value="PRK11308.1"/>
    <property type="match status" value="2"/>
</dbReference>
<dbReference type="GO" id="GO:0055085">
    <property type="term" value="P:transmembrane transport"/>
    <property type="evidence" value="ECO:0007669"/>
    <property type="project" value="UniProtKB-ARBA"/>
</dbReference>
<dbReference type="NCBIfam" id="NF007739">
    <property type="entry name" value="PRK10419.1"/>
    <property type="match status" value="2"/>
</dbReference>
<protein>
    <submittedName>
        <fullName evidence="6">Peptide/nickel transport system ATP-binding protein</fullName>
    </submittedName>
</protein>
<comment type="caution">
    <text evidence="6">The sequence shown here is derived from an EMBL/GenBank/DDBJ whole genome shotgun (WGS) entry which is preliminary data.</text>
</comment>
<keyword evidence="4 6" id="KW-0067">ATP-binding</keyword>
<evidence type="ECO:0000256" key="1">
    <source>
        <dbReference type="ARBA" id="ARBA00005417"/>
    </source>
</evidence>
<proteinExistence type="inferred from homology"/>